<keyword evidence="4 10" id="KW-0547">Nucleotide-binding</keyword>
<dbReference type="HAMAP" id="MF_02019">
    <property type="entry name" value="MurF"/>
    <property type="match status" value="1"/>
</dbReference>
<feature type="domain" description="Mur ligase N-terminal catalytic" evidence="12">
    <location>
        <begin position="30"/>
        <end position="95"/>
    </location>
</feature>
<organism evidence="15 16">
    <name type="scientific">Propioniciclava soli</name>
    <dbReference type="NCBI Taxonomy" id="2775081"/>
    <lineage>
        <taxon>Bacteria</taxon>
        <taxon>Bacillati</taxon>
        <taxon>Actinomycetota</taxon>
        <taxon>Actinomycetes</taxon>
        <taxon>Propionibacteriales</taxon>
        <taxon>Propionibacteriaceae</taxon>
        <taxon>Propioniciclava</taxon>
    </lineage>
</organism>
<evidence type="ECO:0000256" key="5">
    <source>
        <dbReference type="ARBA" id="ARBA00022840"/>
    </source>
</evidence>
<evidence type="ECO:0000256" key="6">
    <source>
        <dbReference type="ARBA" id="ARBA00022960"/>
    </source>
</evidence>
<comment type="function">
    <text evidence="10 11">Involved in cell wall formation. Catalyzes the final step in the synthesis of UDP-N-acetylmuramoyl-pentapeptide, the precursor of murein.</text>
</comment>
<dbReference type="GO" id="GO:0016874">
    <property type="term" value="F:ligase activity"/>
    <property type="evidence" value="ECO:0007669"/>
    <property type="project" value="UniProtKB-KW"/>
</dbReference>
<keyword evidence="5 10" id="KW-0067">ATP-binding</keyword>
<keyword evidence="16" id="KW-1185">Reference proteome</keyword>
<comment type="similarity">
    <text evidence="10">Belongs to the MurCDEF family. MurF subfamily.</text>
</comment>
<evidence type="ECO:0000259" key="13">
    <source>
        <dbReference type="Pfam" id="PF02875"/>
    </source>
</evidence>
<dbReference type="InterPro" id="IPR004101">
    <property type="entry name" value="Mur_ligase_C"/>
</dbReference>
<reference evidence="15 16" key="1">
    <citation type="journal article" date="2023" name="Environ Microbiome">
        <title>A coral-associated actinobacterium mitigates coral bleaching under heat stress.</title>
        <authorList>
            <person name="Li J."/>
            <person name="Zou Y."/>
            <person name="Li Q."/>
            <person name="Zhang J."/>
            <person name="Bourne D.G."/>
            <person name="Lyu Y."/>
            <person name="Liu C."/>
            <person name="Zhang S."/>
        </authorList>
    </citation>
    <scope>NUCLEOTIDE SEQUENCE [LARGE SCALE GENOMIC DNA]</scope>
    <source>
        <strain evidence="15 16">SCSIO 13291</strain>
    </source>
</reference>
<dbReference type="InterPro" id="IPR000713">
    <property type="entry name" value="Mur_ligase_N"/>
</dbReference>
<comment type="pathway">
    <text evidence="10 11">Cell wall biogenesis; peptidoglycan biosynthesis.</text>
</comment>
<keyword evidence="8 10" id="KW-0131">Cell cycle</keyword>
<proteinExistence type="inferred from homology"/>
<dbReference type="EMBL" id="CP115965">
    <property type="protein sequence ID" value="WZW97675.1"/>
    <property type="molecule type" value="Genomic_DNA"/>
</dbReference>
<dbReference type="SUPFAM" id="SSF63418">
    <property type="entry name" value="MurE/MurF N-terminal domain"/>
    <property type="match status" value="1"/>
</dbReference>
<dbReference type="RefSeq" id="WP_342371986.1">
    <property type="nucleotide sequence ID" value="NZ_CP115965.1"/>
</dbReference>
<evidence type="ECO:0000259" key="12">
    <source>
        <dbReference type="Pfam" id="PF01225"/>
    </source>
</evidence>
<gene>
    <name evidence="10" type="primary">murF</name>
    <name evidence="15" type="ORF">PCC79_12295</name>
</gene>
<dbReference type="EC" id="6.3.2.10" evidence="10 11"/>
<evidence type="ECO:0000256" key="1">
    <source>
        <dbReference type="ARBA" id="ARBA00022490"/>
    </source>
</evidence>
<evidence type="ECO:0000256" key="9">
    <source>
        <dbReference type="ARBA" id="ARBA00023316"/>
    </source>
</evidence>
<dbReference type="InterPro" id="IPR036565">
    <property type="entry name" value="Mur-like_cat_sf"/>
</dbReference>
<comment type="subcellular location">
    <subcellularLocation>
        <location evidence="10 11">Cytoplasm</location>
    </subcellularLocation>
</comment>
<evidence type="ECO:0000256" key="8">
    <source>
        <dbReference type="ARBA" id="ARBA00023306"/>
    </source>
</evidence>
<keyword evidence="7 10" id="KW-0573">Peptidoglycan synthesis</keyword>
<dbReference type="InterPro" id="IPR013221">
    <property type="entry name" value="Mur_ligase_cen"/>
</dbReference>
<dbReference type="Pfam" id="PF08245">
    <property type="entry name" value="Mur_ligase_M"/>
    <property type="match status" value="1"/>
</dbReference>
<dbReference type="Pfam" id="PF02875">
    <property type="entry name" value="Mur_ligase_C"/>
    <property type="match status" value="1"/>
</dbReference>
<keyword evidence="3 10" id="KW-0132">Cell division</keyword>
<evidence type="ECO:0000256" key="2">
    <source>
        <dbReference type="ARBA" id="ARBA00022598"/>
    </source>
</evidence>
<dbReference type="Gene3D" id="3.40.1190.10">
    <property type="entry name" value="Mur-like, catalytic domain"/>
    <property type="match status" value="1"/>
</dbReference>
<evidence type="ECO:0000256" key="7">
    <source>
        <dbReference type="ARBA" id="ARBA00022984"/>
    </source>
</evidence>
<dbReference type="PANTHER" id="PTHR43024:SF1">
    <property type="entry name" value="UDP-N-ACETYLMURAMOYL-TRIPEPTIDE--D-ALANYL-D-ALANINE LIGASE"/>
    <property type="match status" value="1"/>
</dbReference>
<keyword evidence="2 10" id="KW-0436">Ligase</keyword>
<evidence type="ECO:0000256" key="4">
    <source>
        <dbReference type="ARBA" id="ARBA00022741"/>
    </source>
</evidence>
<evidence type="ECO:0000313" key="15">
    <source>
        <dbReference type="EMBL" id="WZW97675.1"/>
    </source>
</evidence>
<dbReference type="Proteomes" id="UP001434337">
    <property type="component" value="Chromosome"/>
</dbReference>
<dbReference type="NCBIfam" id="TIGR01143">
    <property type="entry name" value="murF"/>
    <property type="match status" value="1"/>
</dbReference>
<keyword evidence="9 10" id="KW-0961">Cell wall biogenesis/degradation</keyword>
<keyword evidence="6 10" id="KW-0133">Cell shape</keyword>
<dbReference type="Gene3D" id="3.40.1390.10">
    <property type="entry name" value="MurE/MurF, N-terminal domain"/>
    <property type="match status" value="1"/>
</dbReference>
<evidence type="ECO:0000313" key="16">
    <source>
        <dbReference type="Proteomes" id="UP001434337"/>
    </source>
</evidence>
<accession>A0ABZ3C4B1</accession>
<evidence type="ECO:0000256" key="10">
    <source>
        <dbReference type="HAMAP-Rule" id="MF_02019"/>
    </source>
</evidence>
<dbReference type="InterPro" id="IPR036615">
    <property type="entry name" value="Mur_ligase_C_dom_sf"/>
</dbReference>
<dbReference type="InterPro" id="IPR035911">
    <property type="entry name" value="MurE/MurF_N"/>
</dbReference>
<evidence type="ECO:0000256" key="3">
    <source>
        <dbReference type="ARBA" id="ARBA00022618"/>
    </source>
</evidence>
<dbReference type="InterPro" id="IPR005863">
    <property type="entry name" value="UDP-N-AcMur_synth"/>
</dbReference>
<feature type="domain" description="Mur ligase C-terminal" evidence="13">
    <location>
        <begin position="335"/>
        <end position="459"/>
    </location>
</feature>
<dbReference type="PANTHER" id="PTHR43024">
    <property type="entry name" value="UDP-N-ACETYLMURAMOYL-TRIPEPTIDE--D-ALANYL-D-ALANINE LIGASE"/>
    <property type="match status" value="1"/>
</dbReference>
<dbReference type="Pfam" id="PF01225">
    <property type="entry name" value="Mur_ligase"/>
    <property type="match status" value="1"/>
</dbReference>
<evidence type="ECO:0000256" key="11">
    <source>
        <dbReference type="RuleBase" id="RU004136"/>
    </source>
</evidence>
<feature type="binding site" evidence="10">
    <location>
        <begin position="114"/>
        <end position="120"/>
    </location>
    <ligand>
        <name>ATP</name>
        <dbReference type="ChEBI" id="CHEBI:30616"/>
    </ligand>
</feature>
<evidence type="ECO:0000259" key="14">
    <source>
        <dbReference type="Pfam" id="PF08245"/>
    </source>
</evidence>
<name>A0ABZ3C4B1_9ACTN</name>
<dbReference type="InterPro" id="IPR051046">
    <property type="entry name" value="MurCDEF_CellWall_CoF430Synth"/>
</dbReference>
<dbReference type="SUPFAM" id="SSF53244">
    <property type="entry name" value="MurD-like peptide ligases, peptide-binding domain"/>
    <property type="match status" value="1"/>
</dbReference>
<dbReference type="Gene3D" id="3.90.190.20">
    <property type="entry name" value="Mur ligase, C-terminal domain"/>
    <property type="match status" value="1"/>
</dbReference>
<sequence length="490" mass="49495">MEPMTVGALAEAVGGQVAPGVDPTRRVGPGVVIDSRAVHPGALFVALPGERVDGHDFVATAAEAGAAAALVTRPVAVDVPQVVVPDTVAALAALATDVVGRATASGLVVVGITGSSGKTSTKDLVAAVLEAAGPTVAPPGSFNNEIGAPLTACRVDAATRYLVAEMGARGLGHIAWLCRVTPPAVGAVLNVGHAHLGEFGSIEQIALAKGELVEALPPTGWAVLNADDPRVIAMALRTSARVAAFSTRHDPAETGADLRVWASDVAADDLQRHRFTLHAAGAGREPASAPVALRVLGEHQVSNAVAAAAVGLAAGLGLDAVADALSHATARSRWRMELAERPDGLAILNDAYNANPDSMSAALVAVARLRRPGGRVVAALGDMLELGPDAAAAHREAGALAATLEVDELVAVGEFGPDLVAGFAPSGRPARYFGSVEELVAHLRGALGASDVVLVKASRGLALERVADALVADAPARGALVERAEGARQW</sequence>
<feature type="domain" description="Mur ligase central" evidence="14">
    <location>
        <begin position="112"/>
        <end position="310"/>
    </location>
</feature>
<dbReference type="SUPFAM" id="SSF53623">
    <property type="entry name" value="MurD-like peptide ligases, catalytic domain"/>
    <property type="match status" value="1"/>
</dbReference>
<comment type="catalytic activity">
    <reaction evidence="10 11">
        <text>D-alanyl-D-alanine + UDP-N-acetyl-alpha-D-muramoyl-L-alanyl-gamma-D-glutamyl-meso-2,6-diaminopimelate + ATP = UDP-N-acetyl-alpha-D-muramoyl-L-alanyl-gamma-D-glutamyl-meso-2,6-diaminopimeloyl-D-alanyl-D-alanine + ADP + phosphate + H(+)</text>
        <dbReference type="Rhea" id="RHEA:28374"/>
        <dbReference type="ChEBI" id="CHEBI:15378"/>
        <dbReference type="ChEBI" id="CHEBI:30616"/>
        <dbReference type="ChEBI" id="CHEBI:43474"/>
        <dbReference type="ChEBI" id="CHEBI:57822"/>
        <dbReference type="ChEBI" id="CHEBI:61386"/>
        <dbReference type="ChEBI" id="CHEBI:83905"/>
        <dbReference type="ChEBI" id="CHEBI:456216"/>
        <dbReference type="EC" id="6.3.2.10"/>
    </reaction>
</comment>
<protein>
    <recommendedName>
        <fullName evidence="10 11">UDP-N-acetylmuramoyl-tripeptide--D-alanyl-D-alanine ligase</fullName>
        <ecNumber evidence="10 11">6.3.2.10</ecNumber>
    </recommendedName>
    <alternativeName>
        <fullName evidence="10">D-alanyl-D-alanine-adding enzyme</fullName>
    </alternativeName>
</protein>
<keyword evidence="1 10" id="KW-0963">Cytoplasm</keyword>